<gene>
    <name evidence="1" type="ORF">ECRASSUSDP1_LOCUS19261</name>
</gene>
<accession>A0AAD2D2L0</accession>
<keyword evidence="2" id="KW-1185">Reference proteome</keyword>
<protein>
    <submittedName>
        <fullName evidence="1">Uncharacterized protein</fullName>
    </submittedName>
</protein>
<dbReference type="AlphaFoldDB" id="A0AAD2D2L0"/>
<evidence type="ECO:0000313" key="2">
    <source>
        <dbReference type="Proteomes" id="UP001295684"/>
    </source>
</evidence>
<dbReference type="Proteomes" id="UP001295684">
    <property type="component" value="Unassembled WGS sequence"/>
</dbReference>
<evidence type="ECO:0000313" key="1">
    <source>
        <dbReference type="EMBL" id="CAI2377870.1"/>
    </source>
</evidence>
<reference evidence="1" key="1">
    <citation type="submission" date="2023-07" db="EMBL/GenBank/DDBJ databases">
        <authorList>
            <consortium name="AG Swart"/>
            <person name="Singh M."/>
            <person name="Singh A."/>
            <person name="Seah K."/>
            <person name="Emmerich C."/>
        </authorList>
    </citation>
    <scope>NUCLEOTIDE SEQUENCE</scope>
    <source>
        <strain evidence="1">DP1</strain>
    </source>
</reference>
<organism evidence="1 2">
    <name type="scientific">Euplotes crassus</name>
    <dbReference type="NCBI Taxonomy" id="5936"/>
    <lineage>
        <taxon>Eukaryota</taxon>
        <taxon>Sar</taxon>
        <taxon>Alveolata</taxon>
        <taxon>Ciliophora</taxon>
        <taxon>Intramacronucleata</taxon>
        <taxon>Spirotrichea</taxon>
        <taxon>Hypotrichia</taxon>
        <taxon>Euplotida</taxon>
        <taxon>Euplotidae</taxon>
        <taxon>Moneuplotes</taxon>
    </lineage>
</organism>
<proteinExistence type="predicted"/>
<comment type="caution">
    <text evidence="1">The sequence shown here is derived from an EMBL/GenBank/DDBJ whole genome shotgun (WGS) entry which is preliminary data.</text>
</comment>
<sequence length="284" mass="32307">MSTHGRFVSDETFCIESDSDHSDTNRDYFSSQEKPWEKRLSHTDLISLNNTSGASISRLNQEQNILLKYYNEKVIGKTPKPAKVIKLIEPAKPKVKRTKVYIKPSKKFTRIIDNAINLLKKKELEKQLLAQKMQSKIDVLKASLTCDSSKIRARSNIARKNETWEDMEFCSLGNLAKNLHYKSEEDLAEVTTINAGILRNRIIEIITDVQIQAGHKSPKIVINKTKVPKGLAPISHVFRSQRRSRGNEPSPFMTATTCLSHSVFSQKKSSVSRSRRTHESWGPT</sequence>
<dbReference type="EMBL" id="CAMPGE010019546">
    <property type="protein sequence ID" value="CAI2377870.1"/>
    <property type="molecule type" value="Genomic_DNA"/>
</dbReference>
<name>A0AAD2D2L0_EUPCR</name>